<dbReference type="AlphaFoldDB" id="A0A7J5YUT6"/>
<sequence length="244" mass="26166">MESFSPGSSLQSGQQVSDALHVIIRHHPLPLRTAALLMGLGVLHRADPREGEEGLQAAVGAQHDVRVEAVAHHQAAAGVHSELGGHAVKHVPVGFAHRQGLALGGGLHGLQEAAAEVLIEPDHHRLHLGVQVHVGPVHLLPGYMVLSHPGLLDPHRLQLVSHRVYDLRGSRDGLVPPPDDPVAVKQDAVHRVQHRLHQSSVFGASRFDELAGFTGDARVKQPPVIRIDVQLAGDFLLRHCACQG</sequence>
<keyword evidence="2" id="KW-1185">Reference proteome</keyword>
<dbReference type="Proteomes" id="UP000518266">
    <property type="component" value="Unassembled WGS sequence"/>
</dbReference>
<comment type="caution">
    <text evidence="1">The sequence shown here is derived from an EMBL/GenBank/DDBJ whole genome shotgun (WGS) entry which is preliminary data.</text>
</comment>
<dbReference type="EMBL" id="JAAKFY010000008">
    <property type="protein sequence ID" value="KAF3853344.1"/>
    <property type="molecule type" value="Genomic_DNA"/>
</dbReference>
<reference evidence="1 2" key="1">
    <citation type="submission" date="2020-03" db="EMBL/GenBank/DDBJ databases">
        <title>Dissostichus mawsoni Genome sequencing and assembly.</title>
        <authorList>
            <person name="Park H."/>
        </authorList>
    </citation>
    <scope>NUCLEOTIDE SEQUENCE [LARGE SCALE GENOMIC DNA]</scope>
    <source>
        <strain evidence="1">DM0001</strain>
        <tissue evidence="1">Muscle</tissue>
    </source>
</reference>
<organism evidence="1 2">
    <name type="scientific">Dissostichus mawsoni</name>
    <name type="common">Antarctic cod</name>
    <dbReference type="NCBI Taxonomy" id="36200"/>
    <lineage>
        <taxon>Eukaryota</taxon>
        <taxon>Metazoa</taxon>
        <taxon>Chordata</taxon>
        <taxon>Craniata</taxon>
        <taxon>Vertebrata</taxon>
        <taxon>Euteleostomi</taxon>
        <taxon>Actinopterygii</taxon>
        <taxon>Neopterygii</taxon>
        <taxon>Teleostei</taxon>
        <taxon>Neoteleostei</taxon>
        <taxon>Acanthomorphata</taxon>
        <taxon>Eupercaria</taxon>
        <taxon>Perciformes</taxon>
        <taxon>Notothenioidei</taxon>
        <taxon>Nototheniidae</taxon>
        <taxon>Dissostichus</taxon>
    </lineage>
</organism>
<protein>
    <submittedName>
        <fullName evidence="1">Uncharacterized protein</fullName>
    </submittedName>
</protein>
<evidence type="ECO:0000313" key="2">
    <source>
        <dbReference type="Proteomes" id="UP000518266"/>
    </source>
</evidence>
<name>A0A7J5YUT6_DISMA</name>
<proteinExistence type="predicted"/>
<gene>
    <name evidence="1" type="ORF">F7725_014032</name>
</gene>
<evidence type="ECO:0000313" key="1">
    <source>
        <dbReference type="EMBL" id="KAF3853344.1"/>
    </source>
</evidence>
<accession>A0A7J5YUT6</accession>